<reference evidence="4 5" key="1">
    <citation type="submission" date="2015-05" db="EMBL/GenBank/DDBJ databases">
        <authorList>
            <person name="Tang B."/>
            <person name="Yu Y."/>
        </authorList>
    </citation>
    <scope>NUCLEOTIDE SEQUENCE [LARGE SCALE GENOMIC DNA]</scope>
    <source>
        <strain evidence="4 5">DSM 7029</strain>
    </source>
</reference>
<dbReference type="Pfam" id="PF12833">
    <property type="entry name" value="HTH_18"/>
    <property type="match status" value="1"/>
</dbReference>
<dbReference type="PROSITE" id="PS01124">
    <property type="entry name" value="HTH_ARAC_FAMILY_2"/>
    <property type="match status" value="1"/>
</dbReference>
<protein>
    <submittedName>
        <fullName evidence="4">Transcriptional regulator, AraC family</fullName>
    </submittedName>
</protein>
<sequence length="309" mass="33775">MQLVQAYAPTDGLHQTPIAPLQLVRASAPGQPLPAVYEPGLALVVQGRKHARLGKDLVVYDPLHYLLISVTMLPVGQVVQATPERPYLCVVLQIDARDIASLLSEHPSVLPAADRLPERGLAAARVDNDLLDAVARLLRLLHTPQHSAVLAPLALREIHYRLLIGTLGPGFAAMAAGRGQARRITAAVEFIKRRFDKPLRIEQLAAEVHMSPSTLHHHFKQVTSMTPLQFQKHLRLHRARQLMLGEGLDAAGAGHCVGYESPSQFNREYRRVFGAPPRTEVSAVRGSLGNARADALRCEPTSEWPGEGS</sequence>
<dbReference type="AlphaFoldDB" id="A0A0G3BPF1"/>
<keyword evidence="1" id="KW-0805">Transcription regulation</keyword>
<dbReference type="Proteomes" id="UP000035352">
    <property type="component" value="Chromosome"/>
</dbReference>
<dbReference type="Pfam" id="PF06719">
    <property type="entry name" value="AraC_N"/>
    <property type="match status" value="1"/>
</dbReference>
<keyword evidence="2" id="KW-0804">Transcription</keyword>
<proteinExistence type="predicted"/>
<dbReference type="SMART" id="SM00342">
    <property type="entry name" value="HTH_ARAC"/>
    <property type="match status" value="1"/>
</dbReference>
<accession>A0A0G3BPF1</accession>
<keyword evidence="5" id="KW-1185">Reference proteome</keyword>
<dbReference type="PANTHER" id="PTHR43436">
    <property type="entry name" value="ARAC-FAMILY TRANSCRIPTIONAL REGULATOR"/>
    <property type="match status" value="1"/>
</dbReference>
<gene>
    <name evidence="4" type="ORF">AAW51_4581</name>
</gene>
<dbReference type="InterPro" id="IPR009594">
    <property type="entry name" value="Tscrpt_reg_HTH_AraC_N"/>
</dbReference>
<dbReference type="STRING" id="413882.AAW51_4581"/>
<evidence type="ECO:0000313" key="5">
    <source>
        <dbReference type="Proteomes" id="UP000035352"/>
    </source>
</evidence>
<dbReference type="PANTHER" id="PTHR43436:SF1">
    <property type="entry name" value="TRANSCRIPTIONAL REGULATORY PROTEIN"/>
    <property type="match status" value="1"/>
</dbReference>
<feature type="domain" description="HTH araC/xylS-type" evidence="3">
    <location>
        <begin position="185"/>
        <end position="283"/>
    </location>
</feature>
<dbReference type="KEGG" id="pbh:AAW51_4581"/>
<dbReference type="EMBL" id="CP011371">
    <property type="protein sequence ID" value="AKJ31272.1"/>
    <property type="molecule type" value="Genomic_DNA"/>
</dbReference>
<dbReference type="InterPro" id="IPR018060">
    <property type="entry name" value="HTH_AraC"/>
</dbReference>
<dbReference type="InterPro" id="IPR009057">
    <property type="entry name" value="Homeodomain-like_sf"/>
</dbReference>
<organism evidence="4 5">
    <name type="scientific">Caldimonas brevitalea</name>
    <dbReference type="NCBI Taxonomy" id="413882"/>
    <lineage>
        <taxon>Bacteria</taxon>
        <taxon>Pseudomonadati</taxon>
        <taxon>Pseudomonadota</taxon>
        <taxon>Betaproteobacteria</taxon>
        <taxon>Burkholderiales</taxon>
        <taxon>Sphaerotilaceae</taxon>
        <taxon>Caldimonas</taxon>
    </lineage>
</organism>
<dbReference type="GO" id="GO:0003700">
    <property type="term" value="F:DNA-binding transcription factor activity"/>
    <property type="evidence" value="ECO:0007669"/>
    <property type="project" value="InterPro"/>
</dbReference>
<dbReference type="PATRIC" id="fig|413882.6.peg.4789"/>
<evidence type="ECO:0000256" key="2">
    <source>
        <dbReference type="ARBA" id="ARBA00023163"/>
    </source>
</evidence>
<name>A0A0G3BPF1_9BURK</name>
<dbReference type="GO" id="GO:0043565">
    <property type="term" value="F:sequence-specific DNA binding"/>
    <property type="evidence" value="ECO:0007669"/>
    <property type="project" value="InterPro"/>
</dbReference>
<dbReference type="Gene3D" id="1.10.10.60">
    <property type="entry name" value="Homeodomain-like"/>
    <property type="match status" value="1"/>
</dbReference>
<dbReference type="SUPFAM" id="SSF46689">
    <property type="entry name" value="Homeodomain-like"/>
    <property type="match status" value="2"/>
</dbReference>
<evidence type="ECO:0000256" key="1">
    <source>
        <dbReference type="ARBA" id="ARBA00023015"/>
    </source>
</evidence>
<evidence type="ECO:0000313" key="4">
    <source>
        <dbReference type="EMBL" id="AKJ31272.1"/>
    </source>
</evidence>
<evidence type="ECO:0000259" key="3">
    <source>
        <dbReference type="PROSITE" id="PS01124"/>
    </source>
</evidence>